<comment type="similarity">
    <text evidence="1">Belongs to the AspA/AstE family. Aspartoacylase subfamily.</text>
</comment>
<dbReference type="GO" id="GO:0046872">
    <property type="term" value="F:metal ion binding"/>
    <property type="evidence" value="ECO:0007669"/>
    <property type="project" value="UniProtKB-KW"/>
</dbReference>
<keyword evidence="2 6" id="KW-0479">Metal-binding</keyword>
<evidence type="ECO:0000256" key="2">
    <source>
        <dbReference type="ARBA" id="ARBA00022723"/>
    </source>
</evidence>
<feature type="binding site" evidence="6">
    <location>
        <position position="101"/>
    </location>
    <ligand>
        <name>Zn(2+)</name>
        <dbReference type="ChEBI" id="CHEBI:29105"/>
    </ligand>
</feature>
<keyword evidence="4 6" id="KW-0862">Zinc</keyword>
<feature type="domain" description="AstE/AspA barrel-sandwich hybrid" evidence="7">
    <location>
        <begin position="203"/>
        <end position="283"/>
    </location>
</feature>
<dbReference type="Proteomes" id="UP000283255">
    <property type="component" value="Unassembled WGS sequence"/>
</dbReference>
<keyword evidence="10" id="KW-1185">Reference proteome</keyword>
<dbReference type="HAMAP" id="MF_00704">
    <property type="entry name" value="Aspartoacylase"/>
    <property type="match status" value="1"/>
</dbReference>
<dbReference type="EMBL" id="QZCH01000013">
    <property type="protein sequence ID" value="RJG47424.1"/>
    <property type="molecule type" value="Genomic_DNA"/>
</dbReference>
<protein>
    <submittedName>
        <fullName evidence="9">Aspartoacylase</fullName>
        <ecNumber evidence="9">3.5.1.15</ecNumber>
    </submittedName>
</protein>
<evidence type="ECO:0000313" key="10">
    <source>
        <dbReference type="Proteomes" id="UP000283255"/>
    </source>
</evidence>
<dbReference type="PANTHER" id="PTHR15162:SF7">
    <property type="entry name" value="SUCCINYLGLUTAMATE DESUCCINYLASE"/>
    <property type="match status" value="1"/>
</dbReference>
<dbReference type="NCBIfam" id="NF002601">
    <property type="entry name" value="PRK02259.1"/>
    <property type="match status" value="1"/>
</dbReference>
<sequence>MDNFKQVLLVAGTHGNELSGIYVNKLIEQGLYQAQRASFTTQSIIANPAAVKRNVRFVDQDLNRQFLTPEAADASLNEVKIAQQLTAQYDQVPQQLVVDMHNTTSHMGATLILLESSPFYQQMGAFVKQQMPEAYILFEDQQPLTSHPYLCTLGGAGIMLEIGAQSHGVLQHDCLQLMKKMLTAVLDFIDLHNQNQLPQLPAYEAFRLLQEVAFPLDEKGHRAAMVHPAICGKDYHALNPGDPMFIGLDGSEFPYQGDQTVYPHFINESAYSAADLALALADKITVQP</sequence>
<gene>
    <name evidence="9" type="ORF">D1Z90_10960</name>
</gene>
<evidence type="ECO:0000256" key="1">
    <source>
        <dbReference type="ARBA" id="ARBA00006173"/>
    </source>
</evidence>
<evidence type="ECO:0000256" key="6">
    <source>
        <dbReference type="PIRSR" id="PIRSR018001-3"/>
    </source>
</evidence>
<name>A0A418YE37_9GAMM</name>
<dbReference type="SUPFAM" id="SSF53187">
    <property type="entry name" value="Zn-dependent exopeptidases"/>
    <property type="match status" value="1"/>
</dbReference>
<organism evidence="9 10">
    <name type="scientific">Motilimonas pumila</name>
    <dbReference type="NCBI Taxonomy" id="2303987"/>
    <lineage>
        <taxon>Bacteria</taxon>
        <taxon>Pseudomonadati</taxon>
        <taxon>Pseudomonadota</taxon>
        <taxon>Gammaproteobacteria</taxon>
        <taxon>Alteromonadales</taxon>
        <taxon>Alteromonadales genera incertae sedis</taxon>
        <taxon>Motilimonas</taxon>
    </lineage>
</organism>
<dbReference type="GO" id="GO:0016788">
    <property type="term" value="F:hydrolase activity, acting on ester bonds"/>
    <property type="evidence" value="ECO:0007669"/>
    <property type="project" value="InterPro"/>
</dbReference>
<proteinExistence type="inferred from homology"/>
<dbReference type="InterPro" id="IPR050178">
    <property type="entry name" value="AspA/AstE_fam"/>
</dbReference>
<dbReference type="GO" id="GO:0019807">
    <property type="term" value="F:aspartoacylase activity"/>
    <property type="evidence" value="ECO:0007669"/>
    <property type="project" value="UniProtKB-EC"/>
</dbReference>
<dbReference type="Gene3D" id="3.40.630.10">
    <property type="entry name" value="Zn peptidases"/>
    <property type="match status" value="1"/>
</dbReference>
<evidence type="ECO:0000256" key="3">
    <source>
        <dbReference type="ARBA" id="ARBA00022801"/>
    </source>
</evidence>
<comment type="cofactor">
    <cofactor evidence="6">
        <name>Zn(2+)</name>
        <dbReference type="ChEBI" id="CHEBI:29105"/>
    </cofactor>
    <text evidence="6">Binds 1 zinc ion per subunit.</text>
</comment>
<dbReference type="PIRSF" id="PIRSF018001">
    <property type="entry name" value="Aspartoacylase"/>
    <property type="match status" value="1"/>
</dbReference>
<dbReference type="Pfam" id="PF24827">
    <property type="entry name" value="AstE_AspA_cat"/>
    <property type="match status" value="1"/>
</dbReference>
<dbReference type="Pfam" id="PF04952">
    <property type="entry name" value="AstE_AspA_hybrid"/>
    <property type="match status" value="1"/>
</dbReference>
<reference evidence="9 10" key="2">
    <citation type="submission" date="2019-01" db="EMBL/GenBank/DDBJ databases">
        <title>Motilimonas pumilus sp. nov., isolated from the gut of sea cucumber (Apostichopus japonicus).</title>
        <authorList>
            <person name="Wang F.-Q."/>
            <person name="Ren L.-H."/>
            <person name="Lin Y.-W."/>
            <person name="Sun G.-H."/>
            <person name="Du Z.-J."/>
            <person name="Zhao J.-X."/>
            <person name="Liu X.-J."/>
            <person name="Liu L.-J."/>
        </authorList>
    </citation>
    <scope>NUCLEOTIDE SEQUENCE [LARGE SCALE GENOMIC DNA]</scope>
    <source>
        <strain evidence="9 10">PLHSC7-2</strain>
    </source>
</reference>
<feature type="active site" description="Proton donor/acceptor" evidence="5">
    <location>
        <position position="161"/>
    </location>
</feature>
<comment type="caution">
    <text evidence="9">The sequence shown here is derived from an EMBL/GenBank/DDBJ whole genome shotgun (WGS) entry which is preliminary data.</text>
</comment>
<dbReference type="AlphaFoldDB" id="A0A418YE37"/>
<evidence type="ECO:0000313" key="9">
    <source>
        <dbReference type="EMBL" id="RJG47424.1"/>
    </source>
</evidence>
<dbReference type="RefSeq" id="WP_119910804.1">
    <property type="nucleotide sequence ID" value="NZ_QZCH01000013.1"/>
</dbReference>
<dbReference type="OrthoDB" id="531770at2"/>
<dbReference type="Gene3D" id="2.20.25.160">
    <property type="match status" value="1"/>
</dbReference>
<feature type="binding site" evidence="6">
    <location>
        <position position="14"/>
    </location>
    <ligand>
        <name>Zn(2+)</name>
        <dbReference type="ChEBI" id="CHEBI:29105"/>
    </ligand>
</feature>
<reference evidence="9 10" key="1">
    <citation type="submission" date="2018-09" db="EMBL/GenBank/DDBJ databases">
        <authorList>
            <person name="Wang F."/>
        </authorList>
    </citation>
    <scope>NUCLEOTIDE SEQUENCE [LARGE SCALE GENOMIC DNA]</scope>
    <source>
        <strain evidence="9 10">PLHSC7-2</strain>
    </source>
</reference>
<accession>A0A418YE37</accession>
<dbReference type="EC" id="3.5.1.15" evidence="9"/>
<feature type="domain" description="Succinylglutamate desuccinylase/Aspartoacylase catalytic" evidence="8">
    <location>
        <begin position="5"/>
        <end position="189"/>
    </location>
</feature>
<dbReference type="InterPro" id="IPR016708">
    <property type="entry name" value="Aspartoacylase"/>
</dbReference>
<evidence type="ECO:0000256" key="4">
    <source>
        <dbReference type="ARBA" id="ARBA00022833"/>
    </source>
</evidence>
<feature type="binding site" evidence="6">
    <location>
        <position position="17"/>
    </location>
    <ligand>
        <name>Zn(2+)</name>
        <dbReference type="ChEBI" id="CHEBI:29105"/>
    </ligand>
</feature>
<dbReference type="GO" id="GO:0005829">
    <property type="term" value="C:cytosol"/>
    <property type="evidence" value="ECO:0007669"/>
    <property type="project" value="TreeGrafter"/>
</dbReference>
<evidence type="ECO:0000259" key="8">
    <source>
        <dbReference type="Pfam" id="PF24827"/>
    </source>
</evidence>
<dbReference type="InterPro" id="IPR055438">
    <property type="entry name" value="AstE_AspA_cat"/>
</dbReference>
<evidence type="ECO:0000259" key="7">
    <source>
        <dbReference type="Pfam" id="PF04952"/>
    </source>
</evidence>
<dbReference type="PANTHER" id="PTHR15162">
    <property type="entry name" value="ASPARTOACYLASE"/>
    <property type="match status" value="1"/>
</dbReference>
<dbReference type="InterPro" id="IPR007036">
    <property type="entry name" value="Aste_AspA_hybrid_dom"/>
</dbReference>
<evidence type="ECO:0000256" key="5">
    <source>
        <dbReference type="PIRSR" id="PIRSR018001-1"/>
    </source>
</evidence>
<keyword evidence="3 9" id="KW-0378">Hydrolase</keyword>